<evidence type="ECO:0000256" key="1">
    <source>
        <dbReference type="ARBA" id="ARBA00001933"/>
    </source>
</evidence>
<evidence type="ECO:0000256" key="2">
    <source>
        <dbReference type="ARBA" id="ARBA00009533"/>
    </source>
</evidence>
<keyword evidence="7" id="KW-0808">Transferase</keyword>
<gene>
    <name evidence="7" type="ORF">ACFYV7_22525</name>
</gene>
<dbReference type="RefSeq" id="WP_387720122.1">
    <property type="nucleotide sequence ID" value="NZ_JBIAPI010000005.1"/>
</dbReference>
<organism evidence="7 8">
    <name type="scientific">Nocardia suismassiliense</name>
    <dbReference type="NCBI Taxonomy" id="2077092"/>
    <lineage>
        <taxon>Bacteria</taxon>
        <taxon>Bacillati</taxon>
        <taxon>Actinomycetota</taxon>
        <taxon>Actinomycetes</taxon>
        <taxon>Mycobacteriales</taxon>
        <taxon>Nocardiaceae</taxon>
        <taxon>Nocardia</taxon>
    </lineage>
</organism>
<dbReference type="EMBL" id="JBIAPI010000005">
    <property type="protein sequence ID" value="MFF3225587.1"/>
    <property type="molecule type" value="Genomic_DNA"/>
</dbReference>
<name>A0ABW6QWG7_9NOCA</name>
<accession>A0ABW6QWG7</accession>
<comment type="similarity">
    <text evidence="2 6">Belongs to the group II decarboxylase family.</text>
</comment>
<dbReference type="Gene3D" id="1.20.1340.10">
    <property type="entry name" value="dopa decarboxylase, N-terminal domain"/>
    <property type="match status" value="1"/>
</dbReference>
<proteinExistence type="inferred from homology"/>
<comment type="cofactor">
    <cofactor evidence="1 6">
        <name>pyridoxal 5'-phosphate</name>
        <dbReference type="ChEBI" id="CHEBI:597326"/>
    </cofactor>
</comment>
<keyword evidence="7" id="KW-0032">Aminotransferase</keyword>
<dbReference type="InterPro" id="IPR010977">
    <property type="entry name" value="Aromatic_deC"/>
</dbReference>
<evidence type="ECO:0000256" key="4">
    <source>
        <dbReference type="ARBA" id="ARBA00022898"/>
    </source>
</evidence>
<keyword evidence="5 6" id="KW-0456">Lyase</keyword>
<dbReference type="InterPro" id="IPR015422">
    <property type="entry name" value="PyrdxlP-dep_Trfase_small"/>
</dbReference>
<keyword evidence="4 6" id="KW-0663">Pyridoxal phosphate</keyword>
<evidence type="ECO:0000256" key="3">
    <source>
        <dbReference type="ARBA" id="ARBA00022793"/>
    </source>
</evidence>
<dbReference type="GO" id="GO:0008483">
    <property type="term" value="F:transaminase activity"/>
    <property type="evidence" value="ECO:0007669"/>
    <property type="project" value="UniProtKB-KW"/>
</dbReference>
<dbReference type="Pfam" id="PF00282">
    <property type="entry name" value="Pyridoxal_deC"/>
    <property type="match status" value="1"/>
</dbReference>
<evidence type="ECO:0000313" key="7">
    <source>
        <dbReference type="EMBL" id="MFF3225587.1"/>
    </source>
</evidence>
<dbReference type="SUPFAM" id="SSF53383">
    <property type="entry name" value="PLP-dependent transferases"/>
    <property type="match status" value="1"/>
</dbReference>
<dbReference type="Gene3D" id="3.90.1150.10">
    <property type="entry name" value="Aspartate Aminotransferase, domain 1"/>
    <property type="match status" value="1"/>
</dbReference>
<dbReference type="PANTHER" id="PTHR11999:SF70">
    <property type="entry name" value="MIP05841P"/>
    <property type="match status" value="1"/>
</dbReference>
<evidence type="ECO:0000256" key="6">
    <source>
        <dbReference type="RuleBase" id="RU000382"/>
    </source>
</evidence>
<sequence length="481" mass="52018">MHPAPEHMSTEEFRRHGRAVVDWVADYWDRVASLPVLSQVAPGQVRAGLPDKPPETGEPFTAVLADLDSILVPGLTHWQHPGFFAYYPSSTSGPAVLAELLSAGLGVQGMMWQTSPACTELEQHVLDWLAGLLGLPDCFTFAGSGGGVIQDSASSAILVALLAALHRASEGRVQTEGVDRARYRVYTSTDAHSALEKAARITGLGTAAVRFIGTRADSSMDPKALRTAITDDVRAGLIPVMVMATVGTTSTSAIDPVDRIGPICAEFGTWLHVDAAYAGVAAVCPELRWIQHGVADYADSYATNPHKWLLTAFDCDACYVRDRAALVGALSVVREYLRSNVSAADTVVDYRDWQVPLGRRFRALKLWAVIRCYGVEGLRAHIRHSVALAQRFATWVAADDRFELMAPQPLSLVCFRLRGADEPNRQLLQTVNASGQIYLSHTMVRDAFTLRLAIGGTATRDEHVTAAWDLLSSTASGLLGD</sequence>
<dbReference type="PANTHER" id="PTHR11999">
    <property type="entry name" value="GROUP II PYRIDOXAL-5-PHOSPHATE DECARBOXYLASE"/>
    <property type="match status" value="1"/>
</dbReference>
<comment type="caution">
    <text evidence="7">The sequence shown here is derived from an EMBL/GenBank/DDBJ whole genome shotgun (WGS) entry which is preliminary data.</text>
</comment>
<dbReference type="Gene3D" id="3.40.640.10">
    <property type="entry name" value="Type I PLP-dependent aspartate aminotransferase-like (Major domain)"/>
    <property type="match status" value="1"/>
</dbReference>
<evidence type="ECO:0000256" key="5">
    <source>
        <dbReference type="ARBA" id="ARBA00023239"/>
    </source>
</evidence>
<reference evidence="7 8" key="1">
    <citation type="submission" date="2024-10" db="EMBL/GenBank/DDBJ databases">
        <title>The Natural Products Discovery Center: Release of the First 8490 Sequenced Strains for Exploring Actinobacteria Biosynthetic Diversity.</title>
        <authorList>
            <person name="Kalkreuter E."/>
            <person name="Kautsar S.A."/>
            <person name="Yang D."/>
            <person name="Bader C.D."/>
            <person name="Teijaro C.N."/>
            <person name="Fluegel L."/>
            <person name="Davis C.M."/>
            <person name="Simpson J.R."/>
            <person name="Lauterbach L."/>
            <person name="Steele A.D."/>
            <person name="Gui C."/>
            <person name="Meng S."/>
            <person name="Li G."/>
            <person name="Viehrig K."/>
            <person name="Ye F."/>
            <person name="Su P."/>
            <person name="Kiefer A.F."/>
            <person name="Nichols A."/>
            <person name="Cepeda A.J."/>
            <person name="Yan W."/>
            <person name="Fan B."/>
            <person name="Jiang Y."/>
            <person name="Adhikari A."/>
            <person name="Zheng C.-J."/>
            <person name="Schuster L."/>
            <person name="Cowan T.M."/>
            <person name="Smanski M.J."/>
            <person name="Chevrette M.G."/>
            <person name="De Carvalho L.P.S."/>
            <person name="Shen B."/>
        </authorList>
    </citation>
    <scope>NUCLEOTIDE SEQUENCE [LARGE SCALE GENOMIC DNA]</scope>
    <source>
        <strain evidence="7 8">NPDC003040</strain>
    </source>
</reference>
<keyword evidence="8" id="KW-1185">Reference proteome</keyword>
<dbReference type="Proteomes" id="UP001601948">
    <property type="component" value="Unassembled WGS sequence"/>
</dbReference>
<dbReference type="InterPro" id="IPR015421">
    <property type="entry name" value="PyrdxlP-dep_Trfase_major"/>
</dbReference>
<dbReference type="InterPro" id="IPR002129">
    <property type="entry name" value="PyrdxlP-dep_de-COase"/>
</dbReference>
<protein>
    <submittedName>
        <fullName evidence="7">Aminotransferase class V-fold PLP-dependent enzyme</fullName>
    </submittedName>
</protein>
<dbReference type="PRINTS" id="PR00800">
    <property type="entry name" value="YHDCRBOXLASE"/>
</dbReference>
<keyword evidence="3" id="KW-0210">Decarboxylase</keyword>
<evidence type="ECO:0000313" key="8">
    <source>
        <dbReference type="Proteomes" id="UP001601948"/>
    </source>
</evidence>
<dbReference type="InterPro" id="IPR015424">
    <property type="entry name" value="PyrdxlP-dep_Trfase"/>
</dbReference>